<protein>
    <recommendedName>
        <fullName evidence="15">DNA polymerase IV</fullName>
        <shortName evidence="15">Pol IV</shortName>
        <ecNumber evidence="15">2.7.7.7</ecNumber>
    </recommendedName>
</protein>
<dbReference type="HAMAP" id="MF_01113">
    <property type="entry name" value="DNApol_IV"/>
    <property type="match status" value="1"/>
</dbReference>
<reference evidence="17 18" key="1">
    <citation type="submission" date="2017-07" db="EMBL/GenBank/DDBJ databases">
        <title>Genome Sequence of Arenibacter algicola Strain SMS7 Isolated from a culture of the Diatom Skeletonema marinoi.</title>
        <authorList>
            <person name="Topel M."/>
            <person name="Pinder M.I.M."/>
            <person name="Johansson O.N."/>
            <person name="Kourtchenko O."/>
            <person name="Godhe A."/>
            <person name="Clarke A.K."/>
        </authorList>
    </citation>
    <scope>NUCLEOTIDE SEQUENCE [LARGE SCALE GENOMIC DNA]</scope>
    <source>
        <strain evidence="17 18">SMS7</strain>
    </source>
</reference>
<dbReference type="Pfam" id="PF11799">
    <property type="entry name" value="IMS_C"/>
    <property type="match status" value="1"/>
</dbReference>
<evidence type="ECO:0000256" key="15">
    <source>
        <dbReference type="HAMAP-Rule" id="MF_01113"/>
    </source>
</evidence>
<proteinExistence type="inferred from homology"/>
<dbReference type="Gene3D" id="3.30.70.270">
    <property type="match status" value="1"/>
</dbReference>
<dbReference type="InterPro" id="IPR043502">
    <property type="entry name" value="DNA/RNA_pol_sf"/>
</dbReference>
<keyword evidence="4 15" id="KW-0963">Cytoplasm</keyword>
<keyword evidence="6 15" id="KW-0548">Nucleotidyltransferase</keyword>
<dbReference type="GO" id="GO:0003684">
    <property type="term" value="F:damaged DNA binding"/>
    <property type="evidence" value="ECO:0007669"/>
    <property type="project" value="InterPro"/>
</dbReference>
<dbReference type="EC" id="2.7.7.7" evidence="15"/>
<evidence type="ECO:0000256" key="8">
    <source>
        <dbReference type="ARBA" id="ARBA00022723"/>
    </source>
</evidence>
<evidence type="ECO:0000313" key="18">
    <source>
        <dbReference type="Proteomes" id="UP000204551"/>
    </source>
</evidence>
<dbReference type="InterPro" id="IPR022880">
    <property type="entry name" value="DNApol_IV"/>
</dbReference>
<feature type="binding site" evidence="15">
    <location>
        <position position="9"/>
    </location>
    <ligand>
        <name>Mg(2+)</name>
        <dbReference type="ChEBI" id="CHEBI:18420"/>
    </ligand>
</feature>
<dbReference type="KEGG" id="aalg:AREALGSMS7_03486"/>
<dbReference type="Gene3D" id="3.40.1170.60">
    <property type="match status" value="1"/>
</dbReference>
<dbReference type="InterPro" id="IPR017961">
    <property type="entry name" value="DNA_pol_Y-fam_little_finger"/>
</dbReference>
<evidence type="ECO:0000256" key="1">
    <source>
        <dbReference type="ARBA" id="ARBA00004496"/>
    </source>
</evidence>
<evidence type="ECO:0000256" key="13">
    <source>
        <dbReference type="ARBA" id="ARBA00023204"/>
    </source>
</evidence>
<dbReference type="Gene3D" id="3.30.1490.100">
    <property type="entry name" value="DNA polymerase, Y-family, little finger domain"/>
    <property type="match status" value="1"/>
</dbReference>
<accession>A0A221UZW7</accession>
<dbReference type="GO" id="GO:0006281">
    <property type="term" value="P:DNA repair"/>
    <property type="evidence" value="ECO:0007669"/>
    <property type="project" value="UniProtKB-UniRule"/>
</dbReference>
<comment type="subcellular location">
    <subcellularLocation>
        <location evidence="1 15">Cytoplasm</location>
    </subcellularLocation>
</comment>
<evidence type="ECO:0000259" key="16">
    <source>
        <dbReference type="PROSITE" id="PS50173"/>
    </source>
</evidence>
<keyword evidence="9 15" id="KW-0227">DNA damage</keyword>
<keyword evidence="13 15" id="KW-0234">DNA repair</keyword>
<dbReference type="GO" id="GO:0042276">
    <property type="term" value="P:error-prone translesion synthesis"/>
    <property type="evidence" value="ECO:0007669"/>
    <property type="project" value="TreeGrafter"/>
</dbReference>
<keyword evidence="7 15" id="KW-0235">DNA replication</keyword>
<comment type="function">
    <text evidence="15">Poorly processive, error-prone DNA polymerase involved in untargeted mutagenesis. Copies undamaged DNA at stalled replication forks, which arise in vivo from mismatched or misaligned primer ends. These misaligned primers can be extended by PolIV. Exhibits no 3'-5' exonuclease (proofreading) activity. May be involved in translesional synthesis, in conjunction with the beta clamp from PolIII.</text>
</comment>
<organism evidence="17 18">
    <name type="scientific">Arenibacter algicola</name>
    <dbReference type="NCBI Taxonomy" id="616991"/>
    <lineage>
        <taxon>Bacteria</taxon>
        <taxon>Pseudomonadati</taxon>
        <taxon>Bacteroidota</taxon>
        <taxon>Flavobacteriia</taxon>
        <taxon>Flavobacteriales</taxon>
        <taxon>Flavobacteriaceae</taxon>
        <taxon>Arenibacter</taxon>
    </lineage>
</organism>
<dbReference type="FunFam" id="3.40.1170.60:FF:000001">
    <property type="entry name" value="DNA polymerase IV"/>
    <property type="match status" value="1"/>
</dbReference>
<evidence type="ECO:0000256" key="12">
    <source>
        <dbReference type="ARBA" id="ARBA00023125"/>
    </source>
</evidence>
<dbReference type="EMBL" id="CP022515">
    <property type="protein sequence ID" value="ASO06907.1"/>
    <property type="molecule type" value="Genomic_DNA"/>
</dbReference>
<evidence type="ECO:0000256" key="2">
    <source>
        <dbReference type="ARBA" id="ARBA00010945"/>
    </source>
</evidence>
<gene>
    <name evidence="15" type="primary">dinB</name>
    <name evidence="17" type="ORF">AREALGSMS7_03486</name>
</gene>
<comment type="similarity">
    <text evidence="2 15">Belongs to the DNA polymerase type-Y family.</text>
</comment>
<dbReference type="Pfam" id="PF00817">
    <property type="entry name" value="IMS"/>
    <property type="match status" value="1"/>
</dbReference>
<evidence type="ECO:0000256" key="5">
    <source>
        <dbReference type="ARBA" id="ARBA00022679"/>
    </source>
</evidence>
<dbReference type="GO" id="GO:0006261">
    <property type="term" value="P:DNA-templated DNA replication"/>
    <property type="evidence" value="ECO:0007669"/>
    <property type="project" value="UniProtKB-UniRule"/>
</dbReference>
<name>A0A221UZW7_9FLAO</name>
<dbReference type="InterPro" id="IPR001126">
    <property type="entry name" value="UmuC"/>
</dbReference>
<feature type="binding site" evidence="15">
    <location>
        <position position="102"/>
    </location>
    <ligand>
        <name>Mg(2+)</name>
        <dbReference type="ChEBI" id="CHEBI:18420"/>
    </ligand>
</feature>
<feature type="site" description="Substrate discrimination" evidence="15">
    <location>
        <position position="14"/>
    </location>
</feature>
<evidence type="ECO:0000256" key="9">
    <source>
        <dbReference type="ARBA" id="ARBA00022763"/>
    </source>
</evidence>
<dbReference type="PANTHER" id="PTHR11076:SF33">
    <property type="entry name" value="DNA POLYMERASE KAPPA"/>
    <property type="match status" value="1"/>
</dbReference>
<comment type="subunit">
    <text evidence="15">Monomer.</text>
</comment>
<dbReference type="Gene3D" id="1.10.150.20">
    <property type="entry name" value="5' to 3' exonuclease, C-terminal subdomain"/>
    <property type="match status" value="1"/>
</dbReference>
<keyword evidence="5 15" id="KW-0808">Transferase</keyword>
<dbReference type="NCBIfam" id="NF002677">
    <property type="entry name" value="PRK02406.1"/>
    <property type="match status" value="1"/>
</dbReference>
<dbReference type="PANTHER" id="PTHR11076">
    <property type="entry name" value="DNA REPAIR POLYMERASE UMUC / TRANSFERASE FAMILY MEMBER"/>
    <property type="match status" value="1"/>
</dbReference>
<comment type="cofactor">
    <cofactor evidence="15">
        <name>Mg(2+)</name>
        <dbReference type="ChEBI" id="CHEBI:18420"/>
    </cofactor>
    <text evidence="15">Binds 2 magnesium ions per subunit.</text>
</comment>
<evidence type="ECO:0000256" key="14">
    <source>
        <dbReference type="ARBA" id="ARBA00049244"/>
    </source>
</evidence>
<comment type="catalytic activity">
    <reaction evidence="14 15">
        <text>DNA(n) + a 2'-deoxyribonucleoside 5'-triphosphate = DNA(n+1) + diphosphate</text>
        <dbReference type="Rhea" id="RHEA:22508"/>
        <dbReference type="Rhea" id="RHEA-COMP:17339"/>
        <dbReference type="Rhea" id="RHEA-COMP:17340"/>
        <dbReference type="ChEBI" id="CHEBI:33019"/>
        <dbReference type="ChEBI" id="CHEBI:61560"/>
        <dbReference type="ChEBI" id="CHEBI:173112"/>
        <dbReference type="EC" id="2.7.7.7"/>
    </reaction>
</comment>
<evidence type="ECO:0000256" key="4">
    <source>
        <dbReference type="ARBA" id="ARBA00022490"/>
    </source>
</evidence>
<dbReference type="GO" id="GO:0000287">
    <property type="term" value="F:magnesium ion binding"/>
    <property type="evidence" value="ECO:0007669"/>
    <property type="project" value="UniProtKB-UniRule"/>
</dbReference>
<evidence type="ECO:0000256" key="10">
    <source>
        <dbReference type="ARBA" id="ARBA00022842"/>
    </source>
</evidence>
<feature type="domain" description="UmuC" evidence="16">
    <location>
        <begin position="5"/>
        <end position="183"/>
    </location>
</feature>
<evidence type="ECO:0000256" key="11">
    <source>
        <dbReference type="ARBA" id="ARBA00022932"/>
    </source>
</evidence>
<evidence type="ECO:0000313" key="17">
    <source>
        <dbReference type="EMBL" id="ASO06907.1"/>
    </source>
</evidence>
<keyword evidence="3 15" id="KW-0515">Mutator protein</keyword>
<dbReference type="GO" id="GO:0005829">
    <property type="term" value="C:cytosol"/>
    <property type="evidence" value="ECO:0007669"/>
    <property type="project" value="TreeGrafter"/>
</dbReference>
<dbReference type="InterPro" id="IPR043128">
    <property type="entry name" value="Rev_trsase/Diguanyl_cyclase"/>
</dbReference>
<dbReference type="SUPFAM" id="SSF100879">
    <property type="entry name" value="Lesion bypass DNA polymerase (Y-family), little finger domain"/>
    <property type="match status" value="1"/>
</dbReference>
<evidence type="ECO:0000256" key="3">
    <source>
        <dbReference type="ARBA" id="ARBA00022457"/>
    </source>
</evidence>
<keyword evidence="11 15" id="KW-0239">DNA-directed DNA polymerase</keyword>
<keyword evidence="12 15" id="KW-0238">DNA-binding</keyword>
<dbReference type="CDD" id="cd03586">
    <property type="entry name" value="PolY_Pol_IV_kappa"/>
    <property type="match status" value="1"/>
</dbReference>
<dbReference type="RefSeq" id="WP_093979294.1">
    <property type="nucleotide sequence ID" value="NZ_CP022515.1"/>
</dbReference>
<dbReference type="InterPro" id="IPR050116">
    <property type="entry name" value="DNA_polymerase-Y"/>
</dbReference>
<dbReference type="GO" id="GO:0003887">
    <property type="term" value="F:DNA-directed DNA polymerase activity"/>
    <property type="evidence" value="ECO:0007669"/>
    <property type="project" value="UniProtKB-UniRule"/>
</dbReference>
<dbReference type="PROSITE" id="PS50173">
    <property type="entry name" value="UMUC"/>
    <property type="match status" value="1"/>
</dbReference>
<evidence type="ECO:0000256" key="7">
    <source>
        <dbReference type="ARBA" id="ARBA00022705"/>
    </source>
</evidence>
<dbReference type="Proteomes" id="UP000204551">
    <property type="component" value="Chromosome"/>
</dbReference>
<dbReference type="GO" id="GO:0009432">
    <property type="term" value="P:SOS response"/>
    <property type="evidence" value="ECO:0007669"/>
    <property type="project" value="TreeGrafter"/>
</dbReference>
<keyword evidence="10 15" id="KW-0460">Magnesium</keyword>
<evidence type="ECO:0000256" key="6">
    <source>
        <dbReference type="ARBA" id="ARBA00022695"/>
    </source>
</evidence>
<dbReference type="SUPFAM" id="SSF56672">
    <property type="entry name" value="DNA/RNA polymerases"/>
    <property type="match status" value="1"/>
</dbReference>
<dbReference type="InterPro" id="IPR036775">
    <property type="entry name" value="DNA_pol_Y-fam_lit_finger_sf"/>
</dbReference>
<sequence length="401" mass="45406">MTRAIVHMDLDTFFVSCARLQNPQLNGIPLIVGGGERGVVASCSYEARYFGVRSAMPIRMAMQLCPQAKIIKGDMELFSNKSHEVTQIIEENAPLVEKASIDEFYLDISGMDKFYGCYKWTNELSHSITKETGLPISFALSVNKTVSKIATGEGKPKGNLEIPQNMVQPFLNPLSIRKIPMVGEVTFNLLSRLGIRNIEKLSETPAEVLQSLIGKNGLELWKKANGIDHSPVEPYRERKSLSTEHTYLQDTIDIKKVESLILGMVEKLAYQARCEKWLVSTLSVKIRYANFDTENQQRKIAYTSCDHILAKTALELFHKLYNRRMRIRLVGITFTGLVRGTYQINMFEDTEEMMALYQTMDKIKNRFGFDAVTRCGGRTLKSKAANIISNPRAQFITLHTE</sequence>
<keyword evidence="8 15" id="KW-0479">Metal-binding</keyword>
<dbReference type="AlphaFoldDB" id="A0A221UZW7"/>
<feature type="active site" evidence="15">
    <location>
        <position position="103"/>
    </location>
</feature>